<dbReference type="Proteomes" id="UP000033647">
    <property type="component" value="Unassembled WGS sequence"/>
</dbReference>
<dbReference type="OrthoDB" id="5426872at2759"/>
<name>A0A0F4GBY9_9PEZI</name>
<proteinExistence type="predicted"/>
<evidence type="ECO:0000313" key="3">
    <source>
        <dbReference type="Proteomes" id="UP000033647"/>
    </source>
</evidence>
<dbReference type="EMBL" id="LAFY01004113">
    <property type="protein sequence ID" value="KJX94859.1"/>
    <property type="molecule type" value="Genomic_DNA"/>
</dbReference>
<protein>
    <submittedName>
        <fullName evidence="2">Uncharacterized protein</fullName>
    </submittedName>
</protein>
<feature type="compositionally biased region" description="Basic and acidic residues" evidence="1">
    <location>
        <begin position="215"/>
        <end position="227"/>
    </location>
</feature>
<feature type="compositionally biased region" description="Basic and acidic residues" evidence="1">
    <location>
        <begin position="160"/>
        <end position="174"/>
    </location>
</feature>
<evidence type="ECO:0000256" key="1">
    <source>
        <dbReference type="SAM" id="MobiDB-lite"/>
    </source>
</evidence>
<gene>
    <name evidence="2" type="ORF">TI39_contig4154g00020</name>
</gene>
<evidence type="ECO:0000313" key="2">
    <source>
        <dbReference type="EMBL" id="KJX94859.1"/>
    </source>
</evidence>
<accession>A0A0F4GBY9</accession>
<feature type="compositionally biased region" description="Basic residues" evidence="1">
    <location>
        <begin position="336"/>
        <end position="346"/>
    </location>
</feature>
<feature type="compositionally biased region" description="Basic and acidic residues" evidence="1">
    <location>
        <begin position="311"/>
        <end position="335"/>
    </location>
</feature>
<feature type="compositionally biased region" description="Basic and acidic residues" evidence="1">
    <location>
        <begin position="273"/>
        <end position="284"/>
    </location>
</feature>
<keyword evidence="3" id="KW-1185">Reference proteome</keyword>
<feature type="region of interest" description="Disordered" evidence="1">
    <location>
        <begin position="137"/>
        <end position="405"/>
    </location>
</feature>
<comment type="caution">
    <text evidence="2">The sequence shown here is derived from an EMBL/GenBank/DDBJ whole genome shotgun (WGS) entry which is preliminary data.</text>
</comment>
<feature type="compositionally biased region" description="Basic residues" evidence="1">
    <location>
        <begin position="395"/>
        <end position="405"/>
    </location>
</feature>
<feature type="compositionally biased region" description="Basic and acidic residues" evidence="1">
    <location>
        <begin position="137"/>
        <end position="153"/>
    </location>
</feature>
<feature type="compositionally biased region" description="Basic and acidic residues" evidence="1">
    <location>
        <begin position="291"/>
        <end position="302"/>
    </location>
</feature>
<reference evidence="2 3" key="1">
    <citation type="submission" date="2015-03" db="EMBL/GenBank/DDBJ databases">
        <title>RNA-seq based gene annotation and comparative genomics of four Zymoseptoria species reveal species-specific pathogenicity related genes and transposable element activity.</title>
        <authorList>
            <person name="Grandaubert J."/>
            <person name="Bhattacharyya A."/>
            <person name="Stukenbrock E.H."/>
        </authorList>
    </citation>
    <scope>NUCLEOTIDE SEQUENCE [LARGE SCALE GENOMIC DNA]</scope>
    <source>
        <strain evidence="2 3">Zb18110</strain>
    </source>
</reference>
<dbReference type="AlphaFoldDB" id="A0A0F4GBY9"/>
<sequence length="405" mass="44865">MAFSQPFFVAPPMQIHTEEQIEAADGAPELSAFLEKSLKYPYLHPDAWIAVDGIRHGPKSGPEGGWALHHLRRIEAGMRGESLAAESMEELVAKFGEDVVREATGGEAVTYDPDAVEGAKAGDDTRVDAIVGRSLSKKEKSMLEKPDRELTKAEKKKLRRAQEKLDRQRERETETAPSSSNKKRKREAIEDWADASSQVNGGAEGKESEEAIIARLEDQWQDKREYELEQEPIEGDHGDLDGAPVSHQNIPPPVVVEHDANGEVIVPPKKKAKVESEKDKEARRLAKKARRAEERKAKKNCEPHPGVDIPIMKREDGREEIPKMKREGSASTEKKLSKKDKKKQKGIKKEEGTSAVAEPAPQGDSHGYLDTKPAVQTGPGLPDPVPSGQPQSEGHKKKNKIKIER</sequence>
<organism evidence="2 3">
    <name type="scientific">Zymoseptoria brevis</name>
    <dbReference type="NCBI Taxonomy" id="1047168"/>
    <lineage>
        <taxon>Eukaryota</taxon>
        <taxon>Fungi</taxon>
        <taxon>Dikarya</taxon>
        <taxon>Ascomycota</taxon>
        <taxon>Pezizomycotina</taxon>
        <taxon>Dothideomycetes</taxon>
        <taxon>Dothideomycetidae</taxon>
        <taxon>Mycosphaerellales</taxon>
        <taxon>Mycosphaerellaceae</taxon>
        <taxon>Zymoseptoria</taxon>
    </lineage>
</organism>